<proteinExistence type="predicted"/>
<evidence type="ECO:0000256" key="7">
    <source>
        <dbReference type="PROSITE-ProRule" id="PRU00339"/>
    </source>
</evidence>
<dbReference type="InterPro" id="IPR011990">
    <property type="entry name" value="TPR-like_helical_dom_sf"/>
</dbReference>
<dbReference type="InterPro" id="IPR005467">
    <property type="entry name" value="His_kinase_dom"/>
</dbReference>
<feature type="repeat" description="TPR" evidence="7">
    <location>
        <begin position="192"/>
        <end position="225"/>
    </location>
</feature>
<dbReference type="InterPro" id="IPR036890">
    <property type="entry name" value="HATPase_C_sf"/>
</dbReference>
<evidence type="ECO:0000256" key="9">
    <source>
        <dbReference type="SAM" id="Phobius"/>
    </source>
</evidence>
<dbReference type="InterPro" id="IPR003594">
    <property type="entry name" value="HATPase_dom"/>
</dbReference>
<feature type="repeat" description="TPR" evidence="7">
    <location>
        <begin position="72"/>
        <end position="105"/>
    </location>
</feature>
<accession>A0A6M6BIA7</accession>
<dbReference type="InterPro" id="IPR003661">
    <property type="entry name" value="HisK_dim/P_dom"/>
</dbReference>
<protein>
    <recommendedName>
        <fullName evidence="2">histidine kinase</fullName>
        <ecNumber evidence="2">2.7.13.3</ecNumber>
    </recommendedName>
</protein>
<reference evidence="11 12" key="1">
    <citation type="submission" date="2020-05" db="EMBL/GenBank/DDBJ databases">
        <title>Complete genome sequence of Hymenobacter sp. TS19 in Coasted Sand Dune.</title>
        <authorList>
            <person name="Lee J.-H."/>
            <person name="Jung J.-H."/>
            <person name="Jeong S."/>
            <person name="Zhao L."/>
            <person name="Kim M.-K."/>
            <person name="Seo H.-S."/>
            <person name="Lim S."/>
        </authorList>
    </citation>
    <scope>NUCLEOTIDE SEQUENCE [LARGE SCALE GENOMIC DNA]</scope>
    <source>
        <strain evidence="11 12">TS19</strain>
    </source>
</reference>
<dbReference type="GO" id="GO:0000155">
    <property type="term" value="F:phosphorelay sensor kinase activity"/>
    <property type="evidence" value="ECO:0007669"/>
    <property type="project" value="InterPro"/>
</dbReference>
<dbReference type="PRINTS" id="PR00344">
    <property type="entry name" value="BCTRLSENSOR"/>
</dbReference>
<dbReference type="InterPro" id="IPR004358">
    <property type="entry name" value="Sig_transdc_His_kin-like_C"/>
</dbReference>
<dbReference type="Pfam" id="PF02518">
    <property type="entry name" value="HATPase_c"/>
    <property type="match status" value="1"/>
</dbReference>
<dbReference type="Gene3D" id="1.25.40.10">
    <property type="entry name" value="Tetratricopeptide repeat domain"/>
    <property type="match status" value="1"/>
</dbReference>
<dbReference type="SMART" id="SM00388">
    <property type="entry name" value="HisKA"/>
    <property type="match status" value="1"/>
</dbReference>
<keyword evidence="9" id="KW-0472">Membrane</keyword>
<keyword evidence="6" id="KW-0902">Two-component regulatory system</keyword>
<comment type="catalytic activity">
    <reaction evidence="1">
        <text>ATP + protein L-histidine = ADP + protein N-phospho-L-histidine.</text>
        <dbReference type="EC" id="2.7.13.3"/>
    </reaction>
</comment>
<feature type="repeat" description="TPR" evidence="7">
    <location>
        <begin position="34"/>
        <end position="67"/>
    </location>
</feature>
<dbReference type="Pfam" id="PF00512">
    <property type="entry name" value="HisKA"/>
    <property type="match status" value="1"/>
</dbReference>
<keyword evidence="9" id="KW-1133">Transmembrane helix</keyword>
<dbReference type="SUPFAM" id="SSF47384">
    <property type="entry name" value="Homodimeric domain of signal transducing histidine kinase"/>
    <property type="match status" value="1"/>
</dbReference>
<evidence type="ECO:0000256" key="1">
    <source>
        <dbReference type="ARBA" id="ARBA00000085"/>
    </source>
</evidence>
<dbReference type="EC" id="2.7.13.3" evidence="2"/>
<gene>
    <name evidence="11" type="ORF">HMJ29_13315</name>
</gene>
<dbReference type="Gene3D" id="3.30.565.10">
    <property type="entry name" value="Histidine kinase-like ATPase, C-terminal domain"/>
    <property type="match status" value="1"/>
</dbReference>
<dbReference type="PROSITE" id="PS50109">
    <property type="entry name" value="HIS_KIN"/>
    <property type="match status" value="1"/>
</dbReference>
<keyword evidence="4" id="KW-0808">Transferase</keyword>
<evidence type="ECO:0000256" key="2">
    <source>
        <dbReference type="ARBA" id="ARBA00012438"/>
    </source>
</evidence>
<dbReference type="InterPro" id="IPR050736">
    <property type="entry name" value="Sensor_HK_Regulatory"/>
</dbReference>
<feature type="domain" description="Histidine kinase" evidence="10">
    <location>
        <begin position="409"/>
        <end position="626"/>
    </location>
</feature>
<dbReference type="KEGG" id="hts:HMJ29_13315"/>
<dbReference type="PROSITE" id="PS50005">
    <property type="entry name" value="TPR"/>
    <property type="match status" value="3"/>
</dbReference>
<keyword evidence="7" id="KW-0802">TPR repeat</keyword>
<name>A0A6M6BIA7_9BACT</name>
<evidence type="ECO:0000256" key="8">
    <source>
        <dbReference type="SAM" id="MobiDB-lite"/>
    </source>
</evidence>
<sequence length="653" mass="72928">MLPEYRRTYQLALLRQATQQILQARQQLDTVQWMQAHVVAGQASQRLRRYGSAVYHFRRALQLSSKNTRWQASALPLLGKALYYQGDTGNARQVYQRALAMYQHQHNLLGKGEVYQQLGELYGSENKWRRAQGSQEQALEVWRAAHDSAKIAEAFHHIGMAHQHQRQYSRALYYLQQSQAIALQLHDSVRVGEALRSIGQIYQDFGNFETAAVFYTRALENLPRAASPTVRANTLWVLAAMQDSLGQHRPAQAALHQALVAAQQTGSSILLSGIYFSLADLYQRNRQPSAALRALRRYVALQDSALAEQRENQIAELRLRYESEKKEREIQLLTKDQQLQQANLRRQKLLGNLLAAGAVLLLITVAALYRGRKQQENINQILTQKNAAISQQKEKLDRLNQTKNTLFSVISHDLRSPLSSLYSLLSLISLGALPPARLAAHTARLSQTLDSTSRLLDNLLNWSASQMQGDSGTKPERLRLDILIEEVFSQIADEAERKEVQLLSEILEPCSARADLNMTRLILRNLLGNALKFTSAGGCITVSARRLATSWEVSVRDTGVGISPAGQHKILEQTESYSTPGTDHEKGVGLGLRLCKEFLELNNGELSFESTVGKGTTFRFTLPAAESKTPKLSMRVLPQDDADAPPAPASVAG</sequence>
<keyword evidence="5" id="KW-0418">Kinase</keyword>
<dbReference type="SUPFAM" id="SSF55874">
    <property type="entry name" value="ATPase domain of HSP90 chaperone/DNA topoisomerase II/histidine kinase"/>
    <property type="match status" value="1"/>
</dbReference>
<evidence type="ECO:0000256" key="3">
    <source>
        <dbReference type="ARBA" id="ARBA00022553"/>
    </source>
</evidence>
<evidence type="ECO:0000256" key="6">
    <source>
        <dbReference type="ARBA" id="ARBA00023012"/>
    </source>
</evidence>
<evidence type="ECO:0000256" key="5">
    <source>
        <dbReference type="ARBA" id="ARBA00022777"/>
    </source>
</evidence>
<dbReference type="SMART" id="SM00028">
    <property type="entry name" value="TPR"/>
    <property type="match status" value="7"/>
</dbReference>
<dbReference type="PANTHER" id="PTHR43711:SF28">
    <property type="entry name" value="SENSOR HISTIDINE KINASE YXDK"/>
    <property type="match status" value="1"/>
</dbReference>
<dbReference type="SUPFAM" id="SSF48452">
    <property type="entry name" value="TPR-like"/>
    <property type="match status" value="2"/>
</dbReference>
<organism evidence="11 12">
    <name type="scientific">Hymenobacter taeanensis</name>
    <dbReference type="NCBI Taxonomy" id="2735321"/>
    <lineage>
        <taxon>Bacteria</taxon>
        <taxon>Pseudomonadati</taxon>
        <taxon>Bacteroidota</taxon>
        <taxon>Cytophagia</taxon>
        <taxon>Cytophagales</taxon>
        <taxon>Hymenobacteraceae</taxon>
        <taxon>Hymenobacter</taxon>
    </lineage>
</organism>
<dbReference type="Gene3D" id="1.10.287.130">
    <property type="match status" value="1"/>
</dbReference>
<dbReference type="RefSeq" id="WP_171591958.1">
    <property type="nucleotide sequence ID" value="NZ_CP053538.1"/>
</dbReference>
<evidence type="ECO:0000256" key="4">
    <source>
        <dbReference type="ARBA" id="ARBA00022679"/>
    </source>
</evidence>
<keyword evidence="3" id="KW-0597">Phosphoprotein</keyword>
<evidence type="ECO:0000313" key="11">
    <source>
        <dbReference type="EMBL" id="QJX47867.1"/>
    </source>
</evidence>
<dbReference type="EMBL" id="CP053538">
    <property type="protein sequence ID" value="QJX47867.1"/>
    <property type="molecule type" value="Genomic_DNA"/>
</dbReference>
<dbReference type="InterPro" id="IPR019734">
    <property type="entry name" value="TPR_rpt"/>
</dbReference>
<evidence type="ECO:0000313" key="12">
    <source>
        <dbReference type="Proteomes" id="UP000501623"/>
    </source>
</evidence>
<dbReference type="AlphaFoldDB" id="A0A6M6BIA7"/>
<evidence type="ECO:0000259" key="10">
    <source>
        <dbReference type="PROSITE" id="PS50109"/>
    </source>
</evidence>
<dbReference type="SMART" id="SM00387">
    <property type="entry name" value="HATPase_c"/>
    <property type="match status" value="1"/>
</dbReference>
<feature type="transmembrane region" description="Helical" evidence="9">
    <location>
        <begin position="349"/>
        <end position="369"/>
    </location>
</feature>
<keyword evidence="9" id="KW-0812">Transmembrane</keyword>
<dbReference type="PANTHER" id="PTHR43711">
    <property type="entry name" value="TWO-COMPONENT HISTIDINE KINASE"/>
    <property type="match status" value="1"/>
</dbReference>
<dbReference type="Pfam" id="PF13424">
    <property type="entry name" value="TPR_12"/>
    <property type="match status" value="2"/>
</dbReference>
<feature type="region of interest" description="Disordered" evidence="8">
    <location>
        <begin position="631"/>
        <end position="653"/>
    </location>
</feature>
<dbReference type="InterPro" id="IPR036097">
    <property type="entry name" value="HisK_dim/P_sf"/>
</dbReference>
<keyword evidence="12" id="KW-1185">Reference proteome</keyword>
<dbReference type="Proteomes" id="UP000501623">
    <property type="component" value="Chromosome"/>
</dbReference>